<evidence type="ECO:0000313" key="3">
    <source>
        <dbReference type="Proteomes" id="UP000034513"/>
    </source>
</evidence>
<name>A0ABR5EIT7_LACLC</name>
<organism evidence="2 3">
    <name type="scientific">Lactococcus lactis subsp. cremoris</name>
    <name type="common">Streptococcus cremoris</name>
    <dbReference type="NCBI Taxonomy" id="1359"/>
    <lineage>
        <taxon>Bacteria</taxon>
        <taxon>Bacillati</taxon>
        <taxon>Bacillota</taxon>
        <taxon>Bacilli</taxon>
        <taxon>Lactobacillales</taxon>
        <taxon>Streptococcaceae</taxon>
        <taxon>Lactococcus</taxon>
    </lineage>
</organism>
<accession>A0ABR5EIT7</accession>
<evidence type="ECO:0000256" key="1">
    <source>
        <dbReference type="SAM" id="Phobius"/>
    </source>
</evidence>
<reference evidence="2 3" key="1">
    <citation type="submission" date="2015-04" db="EMBL/GenBank/DDBJ databases">
        <title>Evaluation of non-dairy Lactococcus lactis with potential dairy applications reveals extensive phenotype-genotype disparity.</title>
        <authorList>
            <person name="Cavanagh D."/>
            <person name="Casey A."/>
            <person name="Altermann E."/>
            <person name="Cotter P."/>
            <person name="Fitzgerald G.F."/>
            <person name="McAuliffe O."/>
        </authorList>
    </citation>
    <scope>NUCLEOTIDE SEQUENCE [LARGE SCALE GENOMIC DNA]</scope>
    <source>
        <strain evidence="2 3">DPC6856</strain>
    </source>
</reference>
<dbReference type="EMBL" id="LAVW01000070">
    <property type="protein sequence ID" value="KKW74493.1"/>
    <property type="molecule type" value="Genomic_DNA"/>
</dbReference>
<feature type="transmembrane region" description="Helical" evidence="1">
    <location>
        <begin position="32"/>
        <end position="58"/>
    </location>
</feature>
<proteinExistence type="predicted"/>
<keyword evidence="3" id="KW-1185">Reference proteome</keyword>
<evidence type="ECO:0000313" key="2">
    <source>
        <dbReference type="EMBL" id="KKW74493.1"/>
    </source>
</evidence>
<gene>
    <name evidence="2" type="ORF">VN93_0536</name>
</gene>
<dbReference type="RefSeq" id="WP_046781115.1">
    <property type="nucleotide sequence ID" value="NZ_JAHIBP010000001.1"/>
</dbReference>
<dbReference type="InterPro" id="IPR007464">
    <property type="entry name" value="Bacteriocin_IId"/>
</dbReference>
<comment type="caution">
    <text evidence="2">The sequence shown here is derived from an EMBL/GenBank/DDBJ whole genome shotgun (WGS) entry which is preliminary data.</text>
</comment>
<dbReference type="Proteomes" id="UP000034513">
    <property type="component" value="Unassembled WGS sequence"/>
</dbReference>
<protein>
    <submittedName>
        <fullName evidence="2">Proteobacterial sortase system peptidoglycan-associated protein, pdsO</fullName>
    </submittedName>
</protein>
<dbReference type="Pfam" id="PF04369">
    <property type="entry name" value="Lactococcin"/>
    <property type="match status" value="1"/>
</dbReference>
<keyword evidence="1" id="KW-0472">Membrane</keyword>
<sequence length="66" mass="6584">MENQLNFEIISDEELMDISGAKRSSRVDAGKFIGGVGVGAFFGALGGGPAGAVMGALAGGYGSMFP</sequence>
<keyword evidence="1" id="KW-0812">Transmembrane</keyword>
<keyword evidence="1" id="KW-1133">Transmembrane helix</keyword>